<evidence type="ECO:0000313" key="3">
    <source>
        <dbReference type="Proteomes" id="UP000185678"/>
    </source>
</evidence>
<keyword evidence="1" id="KW-1133">Transmembrane helix</keyword>
<name>A0A1N7MRA8_9PROT</name>
<accession>A0A1N7MRA8</accession>
<keyword evidence="1" id="KW-0472">Membrane</keyword>
<sequence>MTFLTRLIVILVLVAVVGGVVFLATWNMDPPLAQVEKQIPAERFQK</sequence>
<keyword evidence="1" id="KW-0812">Transmembrane</keyword>
<evidence type="ECO:0000313" key="2">
    <source>
        <dbReference type="EMBL" id="SIS88675.1"/>
    </source>
</evidence>
<dbReference type="Proteomes" id="UP000185678">
    <property type="component" value="Unassembled WGS sequence"/>
</dbReference>
<dbReference type="RefSeq" id="WP_175617066.1">
    <property type="nucleotide sequence ID" value="NZ_FTOA01000004.1"/>
</dbReference>
<proteinExistence type="predicted"/>
<protein>
    <submittedName>
        <fullName evidence="2">Uncharacterized protein</fullName>
    </submittedName>
</protein>
<gene>
    <name evidence="2" type="ORF">SAMN05421779_104299</name>
</gene>
<organism evidence="2 3">
    <name type="scientific">Insolitispirillum peregrinum</name>
    <dbReference type="NCBI Taxonomy" id="80876"/>
    <lineage>
        <taxon>Bacteria</taxon>
        <taxon>Pseudomonadati</taxon>
        <taxon>Pseudomonadota</taxon>
        <taxon>Alphaproteobacteria</taxon>
        <taxon>Rhodospirillales</taxon>
        <taxon>Novispirillaceae</taxon>
        <taxon>Insolitispirillum</taxon>
    </lineage>
</organism>
<feature type="transmembrane region" description="Helical" evidence="1">
    <location>
        <begin position="7"/>
        <end position="26"/>
    </location>
</feature>
<evidence type="ECO:0000256" key="1">
    <source>
        <dbReference type="SAM" id="Phobius"/>
    </source>
</evidence>
<dbReference type="AlphaFoldDB" id="A0A1N7MRA8"/>
<dbReference type="EMBL" id="FTOA01000004">
    <property type="protein sequence ID" value="SIS88675.1"/>
    <property type="molecule type" value="Genomic_DNA"/>
</dbReference>
<keyword evidence="3" id="KW-1185">Reference proteome</keyword>
<dbReference type="STRING" id="80876.SAMN05421779_104299"/>
<reference evidence="2 3" key="1">
    <citation type="submission" date="2017-01" db="EMBL/GenBank/DDBJ databases">
        <authorList>
            <person name="Mah S.A."/>
            <person name="Swanson W.J."/>
            <person name="Moy G.W."/>
            <person name="Vacquier V.D."/>
        </authorList>
    </citation>
    <scope>NUCLEOTIDE SEQUENCE [LARGE SCALE GENOMIC DNA]</scope>
    <source>
        <strain evidence="2 3">DSM 11589</strain>
    </source>
</reference>